<dbReference type="PROSITE" id="PS50886">
    <property type="entry name" value="TRBD"/>
    <property type="match status" value="1"/>
</dbReference>
<dbReference type="SUPFAM" id="SSF50249">
    <property type="entry name" value="Nucleic acid-binding proteins"/>
    <property type="match status" value="1"/>
</dbReference>
<dbReference type="Gene3D" id="2.40.50.140">
    <property type="entry name" value="Nucleic acid-binding proteins"/>
    <property type="match status" value="1"/>
</dbReference>
<keyword evidence="6" id="KW-1185">Reference proteome</keyword>
<dbReference type="InterPro" id="IPR002547">
    <property type="entry name" value="tRNA-bd_dom"/>
</dbReference>
<keyword evidence="1 3" id="KW-0820">tRNA-binding</keyword>
<evidence type="ECO:0000256" key="1">
    <source>
        <dbReference type="ARBA" id="ARBA00022555"/>
    </source>
</evidence>
<dbReference type="InterPro" id="IPR051270">
    <property type="entry name" value="Tyrosine-tRNA_ligase_regulator"/>
</dbReference>
<dbReference type="GO" id="GO:0000049">
    <property type="term" value="F:tRNA binding"/>
    <property type="evidence" value="ECO:0007669"/>
    <property type="project" value="UniProtKB-UniRule"/>
</dbReference>
<reference evidence="5" key="1">
    <citation type="submission" date="2022-12" db="EMBL/GenBank/DDBJ databases">
        <title>Reference genome sequencing for broad-spectrum identification of bacterial and archaeal isolates by mass spectrometry.</title>
        <authorList>
            <person name="Sekiguchi Y."/>
            <person name="Tourlousse D.M."/>
        </authorList>
    </citation>
    <scope>NUCLEOTIDE SEQUENCE</scope>
    <source>
        <strain evidence="5">LLR39Z86</strain>
    </source>
</reference>
<dbReference type="PANTHER" id="PTHR11586">
    <property type="entry name" value="TRNA-AMINOACYLATION COFACTOR ARC1 FAMILY MEMBER"/>
    <property type="match status" value="1"/>
</dbReference>
<evidence type="ECO:0000256" key="3">
    <source>
        <dbReference type="PROSITE-ProRule" id="PRU00209"/>
    </source>
</evidence>
<dbReference type="Pfam" id="PF01588">
    <property type="entry name" value="tRNA_bind"/>
    <property type="match status" value="1"/>
</dbReference>
<dbReference type="InterPro" id="IPR012340">
    <property type="entry name" value="NA-bd_OB-fold"/>
</dbReference>
<proteinExistence type="predicted"/>
<evidence type="ECO:0000256" key="2">
    <source>
        <dbReference type="ARBA" id="ARBA00022884"/>
    </source>
</evidence>
<protein>
    <submittedName>
        <fullName evidence="5">tRNA-binding protein</fullName>
    </submittedName>
</protein>
<dbReference type="NCBIfam" id="NF007495">
    <property type="entry name" value="PRK10089.1-4"/>
    <property type="match status" value="1"/>
</dbReference>
<evidence type="ECO:0000259" key="4">
    <source>
        <dbReference type="PROSITE" id="PS50886"/>
    </source>
</evidence>
<name>A0A9W6G7V5_9ACTN</name>
<evidence type="ECO:0000313" key="5">
    <source>
        <dbReference type="EMBL" id="GLI42011.1"/>
    </source>
</evidence>
<dbReference type="CDD" id="cd02798">
    <property type="entry name" value="tRNA_bind_CsaA"/>
    <property type="match status" value="1"/>
</dbReference>
<dbReference type="EMBL" id="BSDT01000001">
    <property type="protein sequence ID" value="GLI42011.1"/>
    <property type="molecule type" value="Genomic_DNA"/>
</dbReference>
<organism evidence="5 6">
    <name type="scientific">Glycomyces algeriensis</name>
    <dbReference type="NCBI Taxonomy" id="256037"/>
    <lineage>
        <taxon>Bacteria</taxon>
        <taxon>Bacillati</taxon>
        <taxon>Actinomycetota</taxon>
        <taxon>Actinomycetes</taxon>
        <taxon>Glycomycetales</taxon>
        <taxon>Glycomycetaceae</taxon>
        <taxon>Glycomyces</taxon>
    </lineage>
</organism>
<dbReference type="FunFam" id="2.40.50.140:FF:000165">
    <property type="entry name" value="Chaperone CsaA"/>
    <property type="match status" value="1"/>
</dbReference>
<dbReference type="InterPro" id="IPR008231">
    <property type="entry name" value="CsaA"/>
</dbReference>
<keyword evidence="2 3" id="KW-0694">RNA-binding</keyword>
<comment type="caution">
    <text evidence="5">The sequence shown here is derived from an EMBL/GenBank/DDBJ whole genome shotgun (WGS) entry which is preliminary data.</text>
</comment>
<dbReference type="Proteomes" id="UP001144313">
    <property type="component" value="Unassembled WGS sequence"/>
</dbReference>
<dbReference type="NCBIfam" id="NF007494">
    <property type="entry name" value="PRK10089.1-3"/>
    <property type="match status" value="1"/>
</dbReference>
<sequence>MTEPAQNPEHSSAEDFFRTEIRAGRVVKTEVNAKAHVPAYKLWIDFGEHGVKQSSAQITACYSAEELVGRMVVAVTNFPPRRIAGFKSEVLVLGVPVEGTDGESTDEVVLLAPDADVPLGARVS</sequence>
<dbReference type="AlphaFoldDB" id="A0A9W6G7V5"/>
<evidence type="ECO:0000313" key="6">
    <source>
        <dbReference type="Proteomes" id="UP001144313"/>
    </source>
</evidence>
<accession>A0A9W6G7V5</accession>
<feature type="domain" description="TRNA-binding" evidence="4">
    <location>
        <begin position="15"/>
        <end position="124"/>
    </location>
</feature>
<dbReference type="RefSeq" id="WP_270115023.1">
    <property type="nucleotide sequence ID" value="NZ_BAAAOL010000003.1"/>
</dbReference>
<dbReference type="PANTHER" id="PTHR11586:SF37">
    <property type="entry name" value="TRNA-BINDING DOMAIN-CONTAINING PROTEIN"/>
    <property type="match status" value="1"/>
</dbReference>
<dbReference type="NCBIfam" id="TIGR02222">
    <property type="entry name" value="chap_CsaA"/>
    <property type="match status" value="1"/>
</dbReference>
<gene>
    <name evidence="5" type="ORF">GALLR39Z86_18610</name>
</gene>